<evidence type="ECO:0000256" key="1">
    <source>
        <dbReference type="SAM" id="Phobius"/>
    </source>
</evidence>
<reference evidence="2" key="1">
    <citation type="submission" date="2024-08" db="EMBL/GenBank/DDBJ databases">
        <authorList>
            <person name="Yu S.T."/>
        </authorList>
    </citation>
    <scope>NUCLEOTIDE SEQUENCE</scope>
    <source>
        <strain evidence="2">R33</strain>
    </source>
</reference>
<gene>
    <name evidence="2" type="ORF">AB5J51_09900</name>
</gene>
<evidence type="ECO:0008006" key="3">
    <source>
        <dbReference type="Google" id="ProtNLM"/>
    </source>
</evidence>
<dbReference type="AlphaFoldDB" id="A0AB39Y1B0"/>
<accession>A0AB39Y1B0</accession>
<evidence type="ECO:0000313" key="2">
    <source>
        <dbReference type="EMBL" id="XDV63221.1"/>
    </source>
</evidence>
<dbReference type="EMBL" id="CP165727">
    <property type="protein sequence ID" value="XDV63221.1"/>
    <property type="molecule type" value="Genomic_DNA"/>
</dbReference>
<dbReference type="RefSeq" id="WP_168724237.1">
    <property type="nucleotide sequence ID" value="NZ_CP165727.1"/>
</dbReference>
<feature type="transmembrane region" description="Helical" evidence="1">
    <location>
        <begin position="20"/>
        <end position="39"/>
    </location>
</feature>
<proteinExistence type="predicted"/>
<keyword evidence="1" id="KW-0472">Membrane</keyword>
<keyword evidence="1" id="KW-1133">Transmembrane helix</keyword>
<keyword evidence="1" id="KW-0812">Transmembrane</keyword>
<sequence length="46" mass="4698">MPADLAGLFVPAADDSEPEFTNLASASGIAGLALAYAAFRKRSGTR</sequence>
<name>A0AB39Y1B0_9ACTN</name>
<organism evidence="2">
    <name type="scientific">Streptomyces sp. R33</name>
    <dbReference type="NCBI Taxonomy" id="3238629"/>
    <lineage>
        <taxon>Bacteria</taxon>
        <taxon>Bacillati</taxon>
        <taxon>Actinomycetota</taxon>
        <taxon>Actinomycetes</taxon>
        <taxon>Kitasatosporales</taxon>
        <taxon>Streptomycetaceae</taxon>
        <taxon>Streptomyces</taxon>
    </lineage>
</organism>
<protein>
    <recommendedName>
        <fullName evidence="3">Gram-positive cocci surface proteins LPxTG domain-containing protein</fullName>
    </recommendedName>
</protein>